<dbReference type="InterPro" id="IPR004556">
    <property type="entry name" value="HemK-like"/>
</dbReference>
<evidence type="ECO:0000313" key="7">
    <source>
        <dbReference type="EMBL" id="MDA2805661.1"/>
    </source>
</evidence>
<dbReference type="NCBIfam" id="TIGR00536">
    <property type="entry name" value="hemK_fam"/>
    <property type="match status" value="1"/>
</dbReference>
<gene>
    <name evidence="7" type="ORF">O4U47_14170</name>
</gene>
<sequence>MFVPSTLPSPVVADAVRRLRAAGCVFAEDEADLLAEAAADPRDLSRLVERRCDGIPLEHLLGWAEFVGLRIAVGPGVFVPRPRSTFLVERAADHAPRSHPPVVVDLCCGAGGIGAALASLLPGAELHAADSDPAAVAYARRNTAPYGGRVHTGDLYSALPGGLRGRVDLLVVNAPYVPSAEIPLLPPEARLHEPLPTLDGGPDGVDVQRRVAACAPAWLAPGGRLLIETSGRQAETTAAAVTDAGLEAAVESCEEWDCTVVVGTAPEAPQVTTSDG</sequence>
<dbReference type="PANTHER" id="PTHR18895">
    <property type="entry name" value="HEMK METHYLTRANSFERASE"/>
    <property type="match status" value="1"/>
</dbReference>
<dbReference type="Pfam" id="PF05175">
    <property type="entry name" value="MTS"/>
    <property type="match status" value="1"/>
</dbReference>
<evidence type="ECO:0000313" key="8">
    <source>
        <dbReference type="Proteomes" id="UP001165685"/>
    </source>
</evidence>
<dbReference type="InterPro" id="IPR050320">
    <property type="entry name" value="N5-glutamine_MTase"/>
</dbReference>
<dbReference type="Proteomes" id="UP001165685">
    <property type="component" value="Unassembled WGS sequence"/>
</dbReference>
<keyword evidence="8" id="KW-1185">Reference proteome</keyword>
<reference evidence="7" key="1">
    <citation type="submission" date="2023-01" db="EMBL/GenBank/DDBJ databases">
        <title>Draft genome sequence of Nocardiopsis sp. LSu2-4 isolated from halophytes.</title>
        <authorList>
            <person name="Duangmal K."/>
            <person name="Chantavorakit T."/>
        </authorList>
    </citation>
    <scope>NUCLEOTIDE SEQUENCE</scope>
    <source>
        <strain evidence="7">LSu2-4</strain>
    </source>
</reference>
<dbReference type="EMBL" id="JAQFWP010000024">
    <property type="protein sequence ID" value="MDA2805661.1"/>
    <property type="molecule type" value="Genomic_DNA"/>
</dbReference>
<evidence type="ECO:0000256" key="3">
    <source>
        <dbReference type="ARBA" id="ARBA00022679"/>
    </source>
</evidence>
<accession>A0ABT4TLT2</accession>
<organism evidence="7 8">
    <name type="scientific">Nocardiopsis suaedae</name>
    <dbReference type="NCBI Taxonomy" id="3018444"/>
    <lineage>
        <taxon>Bacteria</taxon>
        <taxon>Bacillati</taxon>
        <taxon>Actinomycetota</taxon>
        <taxon>Actinomycetes</taxon>
        <taxon>Streptosporangiales</taxon>
        <taxon>Nocardiopsidaceae</taxon>
        <taxon>Nocardiopsis</taxon>
    </lineage>
</organism>
<keyword evidence="3" id="KW-0808">Transferase</keyword>
<keyword evidence="4" id="KW-0949">S-adenosyl-L-methionine</keyword>
<dbReference type="Gene3D" id="1.10.8.10">
    <property type="entry name" value="DNA helicase RuvA subunit, C-terminal domain"/>
    <property type="match status" value="1"/>
</dbReference>
<evidence type="ECO:0000256" key="2">
    <source>
        <dbReference type="ARBA" id="ARBA00022603"/>
    </source>
</evidence>
<dbReference type="InterPro" id="IPR007848">
    <property type="entry name" value="Small_mtfrase_dom"/>
</dbReference>
<dbReference type="PANTHER" id="PTHR18895:SF74">
    <property type="entry name" value="MTRF1L RELEASE FACTOR GLUTAMINE METHYLTRANSFERASE"/>
    <property type="match status" value="1"/>
</dbReference>
<evidence type="ECO:0000259" key="6">
    <source>
        <dbReference type="Pfam" id="PF05175"/>
    </source>
</evidence>
<dbReference type="InterPro" id="IPR022446">
    <property type="entry name" value="MeTrfrase_put"/>
</dbReference>
<keyword evidence="2" id="KW-0489">Methyltransferase</keyword>
<dbReference type="InterPro" id="IPR029063">
    <property type="entry name" value="SAM-dependent_MTases_sf"/>
</dbReference>
<dbReference type="EC" id="2.1.1.297" evidence="1"/>
<dbReference type="RefSeq" id="WP_270678314.1">
    <property type="nucleotide sequence ID" value="NZ_JAQFWP010000024.1"/>
</dbReference>
<dbReference type="Gene3D" id="3.40.50.150">
    <property type="entry name" value="Vaccinia Virus protein VP39"/>
    <property type="match status" value="1"/>
</dbReference>
<feature type="domain" description="Methyltransferase small" evidence="6">
    <location>
        <begin position="93"/>
        <end position="177"/>
    </location>
</feature>
<name>A0ABT4TLT2_9ACTN</name>
<evidence type="ECO:0000256" key="1">
    <source>
        <dbReference type="ARBA" id="ARBA00012771"/>
    </source>
</evidence>
<evidence type="ECO:0000256" key="4">
    <source>
        <dbReference type="ARBA" id="ARBA00022691"/>
    </source>
</evidence>
<comment type="catalytic activity">
    <reaction evidence="5">
        <text>L-glutaminyl-[peptide chain release factor] + S-adenosyl-L-methionine = N(5)-methyl-L-glutaminyl-[peptide chain release factor] + S-adenosyl-L-homocysteine + H(+)</text>
        <dbReference type="Rhea" id="RHEA:42896"/>
        <dbReference type="Rhea" id="RHEA-COMP:10271"/>
        <dbReference type="Rhea" id="RHEA-COMP:10272"/>
        <dbReference type="ChEBI" id="CHEBI:15378"/>
        <dbReference type="ChEBI" id="CHEBI:30011"/>
        <dbReference type="ChEBI" id="CHEBI:57856"/>
        <dbReference type="ChEBI" id="CHEBI:59789"/>
        <dbReference type="ChEBI" id="CHEBI:61891"/>
        <dbReference type="EC" id="2.1.1.297"/>
    </reaction>
</comment>
<comment type="caution">
    <text evidence="7">The sequence shown here is derived from an EMBL/GenBank/DDBJ whole genome shotgun (WGS) entry which is preliminary data.</text>
</comment>
<evidence type="ECO:0000256" key="5">
    <source>
        <dbReference type="ARBA" id="ARBA00048391"/>
    </source>
</evidence>
<dbReference type="SUPFAM" id="SSF53335">
    <property type="entry name" value="S-adenosyl-L-methionine-dependent methyltransferases"/>
    <property type="match status" value="1"/>
</dbReference>
<dbReference type="NCBIfam" id="TIGR03704">
    <property type="entry name" value="PrmC_rel_meth"/>
    <property type="match status" value="1"/>
</dbReference>
<proteinExistence type="predicted"/>
<protein>
    <recommendedName>
        <fullName evidence="1">peptide chain release factor N(5)-glutamine methyltransferase</fullName>
        <ecNumber evidence="1">2.1.1.297</ecNumber>
    </recommendedName>
</protein>